<evidence type="ECO:0000256" key="1">
    <source>
        <dbReference type="ARBA" id="ARBA00022701"/>
    </source>
</evidence>
<dbReference type="InterPro" id="IPR027640">
    <property type="entry name" value="Kinesin-like_fam"/>
</dbReference>
<dbReference type="GO" id="GO:0005524">
    <property type="term" value="F:ATP binding"/>
    <property type="evidence" value="ECO:0007669"/>
    <property type="project" value="UniProtKB-UniRule"/>
</dbReference>
<dbReference type="SUPFAM" id="SSF52540">
    <property type="entry name" value="P-loop containing nucleoside triphosphate hydrolases"/>
    <property type="match status" value="1"/>
</dbReference>
<keyword evidence="10" id="KW-1185">Reference proteome</keyword>
<evidence type="ECO:0000256" key="4">
    <source>
        <dbReference type="ARBA" id="ARBA00023175"/>
    </source>
</evidence>
<protein>
    <submittedName>
        <fullName evidence="9">Chromosome-associated kinesin KIF4-like protein</fullName>
    </submittedName>
</protein>
<gene>
    <name evidence="9" type="ORF">ZOSMA_18G00200</name>
</gene>
<keyword evidence="1" id="KW-0493">Microtubule</keyword>
<evidence type="ECO:0000256" key="2">
    <source>
        <dbReference type="ARBA" id="ARBA00022741"/>
    </source>
</evidence>
<dbReference type="CDD" id="cd01372">
    <property type="entry name" value="KISc_KIF4"/>
    <property type="match status" value="1"/>
</dbReference>
<evidence type="ECO:0000313" key="9">
    <source>
        <dbReference type="EMBL" id="KMZ70930.1"/>
    </source>
</evidence>
<feature type="binding site" evidence="5">
    <location>
        <begin position="83"/>
        <end position="90"/>
    </location>
    <ligand>
        <name>ATP</name>
        <dbReference type="ChEBI" id="CHEBI:30616"/>
    </ligand>
</feature>
<feature type="coiled-coil region" evidence="6">
    <location>
        <begin position="508"/>
        <end position="648"/>
    </location>
</feature>
<feature type="compositionally biased region" description="Polar residues" evidence="7">
    <location>
        <begin position="1106"/>
        <end position="1124"/>
    </location>
</feature>
<dbReference type="PANTHER" id="PTHR47969">
    <property type="entry name" value="CHROMOSOME-ASSOCIATED KINESIN KIF4A-RELATED"/>
    <property type="match status" value="1"/>
</dbReference>
<dbReference type="PRINTS" id="PR00380">
    <property type="entry name" value="KINESINHEAVY"/>
</dbReference>
<dbReference type="STRING" id="29655.A0A0K9PRQ6"/>
<proteinExistence type="inferred from homology"/>
<dbReference type="GO" id="GO:0005874">
    <property type="term" value="C:microtubule"/>
    <property type="evidence" value="ECO:0007669"/>
    <property type="project" value="UniProtKB-KW"/>
</dbReference>
<dbReference type="InterPro" id="IPR027417">
    <property type="entry name" value="P-loop_NTPase"/>
</dbReference>
<keyword evidence="3 5" id="KW-0067">ATP-binding</keyword>
<comment type="caution">
    <text evidence="9">The sequence shown here is derived from an EMBL/GenBank/DDBJ whole genome shotgun (WGS) entry which is preliminary data.</text>
</comment>
<dbReference type="EMBL" id="LFYR01000692">
    <property type="protein sequence ID" value="KMZ70930.1"/>
    <property type="molecule type" value="Genomic_DNA"/>
</dbReference>
<dbReference type="InterPro" id="IPR033467">
    <property type="entry name" value="Tesmin/TSO1-like_CXC"/>
</dbReference>
<evidence type="ECO:0000256" key="3">
    <source>
        <dbReference type="ARBA" id="ARBA00022840"/>
    </source>
</evidence>
<dbReference type="Proteomes" id="UP000036987">
    <property type="component" value="Unassembled WGS sequence"/>
</dbReference>
<sequence length="1171" mass="131908">MDDCVHVAVNIRPLITPELMAGCSDCITATPSEPQVQIGTHSFTYDYVYGCSAKPFSNIYKECVDPLVNAFFQGFNATVLAYGQTGSGKTYTMGTNYTGQNDSTGIIPQVMDSIFKKKETMKDTADFLIRVSFIEIFKEEVFDLLDTKPVIPARVPIQIRETGSGGVSLAGVTEPEVCSKEEMASFLARGSASRATASTNMNSQSSRSHAIFTITMEQKRNSGAAKGDICNDILCSKLHLVDLAGSERAKRTGADGLRLKEGIHINRGLLSLGNVISALGDEKKRKEGGHVPYRDSKLTRLLQDSLGGNSKTIMIACVSPADTNAEETINTLKYANRARNIQNKAVVNRDPVVVEMQRMRSQVEKLQAELLCFKSGSAPHEEIQVLLDRISLLEESNSELRQRVLHAEVEKDKLSLKLDSIRKGKSWEELDNVETQEENTVQGYLSKIHNLEMEIMRLRSVSSSNKITSMGSLDPDDDSQQRLTISFHESLCGEIDDDQKEFEHCTLQEKLGKELEELDKQLEQKEEEMKLVSMEKPHVMKQHYEKKLSELENEKKILLKEIEELRVNHNIPSIPDDTAKKLKEGYLQKLNALESQVSDLKKKQEAHSHLLKQKQKSDDAAKRLNEEIQRIKSQKVQLQHKIKQDSEQFRALKASREKEVLQLKKEGRRNEFEMHKLQALNHRQKMVLQRKTEEASLATKKLKEIMDSKKTLREVSGSSNINERGLQAIEHELEVTLMEHKVRSEYQKQLEARAAISSELSRLKDEYEKFRQKKLSDCFSSMSPSARNSRISALQNMLASCSSILVSMASQLSEAEERRTYGVRGLLNHIRSLPEAKKLIRHLLNLTSTARCQLQDNVSAFSEKNSEIRELKEKIVLLNCSLRELEAQNSEMHLQDKVPTDMDVDMDTSDSDTDFDTDFHPSHTEESESETESVWSKYRKKLQKKRLRRKSAEAKELKFSPKVIDTSDPDVSKSEIIACCSCSKNSFCKTKKCECRSSNNFCGVECGCNISKCANREDFYISKDAEKSQYETEDFTSTDSTAVLATQGVLLLQSALVEKSVNEIMPPRKALIDIGNKVVNEKSKKINKKRNSRKSASIQLVPAAVSTPSEQENGSSVISHTNADLPSKIPRPMRPTLTDNPLDERNTDSANDLTGEIRTQRKSDGEENSNV</sequence>
<dbReference type="GO" id="GO:0005875">
    <property type="term" value="C:microtubule associated complex"/>
    <property type="evidence" value="ECO:0000318"/>
    <property type="project" value="GO_Central"/>
</dbReference>
<dbReference type="InterPro" id="IPR001752">
    <property type="entry name" value="Kinesin_motor_dom"/>
</dbReference>
<comment type="similarity">
    <text evidence="5">Belongs to the TRAFAC class myosin-kinesin ATPase superfamily. Kinesin family.</text>
</comment>
<dbReference type="GO" id="GO:0007018">
    <property type="term" value="P:microtubule-based movement"/>
    <property type="evidence" value="ECO:0007669"/>
    <property type="project" value="InterPro"/>
</dbReference>
<evidence type="ECO:0000259" key="8">
    <source>
        <dbReference type="PROSITE" id="PS50067"/>
    </source>
</evidence>
<feature type="region of interest" description="Disordered" evidence="7">
    <location>
        <begin position="1102"/>
        <end position="1171"/>
    </location>
</feature>
<organism evidence="9 10">
    <name type="scientific">Zostera marina</name>
    <name type="common">Eelgrass</name>
    <dbReference type="NCBI Taxonomy" id="29655"/>
    <lineage>
        <taxon>Eukaryota</taxon>
        <taxon>Viridiplantae</taxon>
        <taxon>Streptophyta</taxon>
        <taxon>Embryophyta</taxon>
        <taxon>Tracheophyta</taxon>
        <taxon>Spermatophyta</taxon>
        <taxon>Magnoliopsida</taxon>
        <taxon>Liliopsida</taxon>
        <taxon>Zosteraceae</taxon>
        <taxon>Zostera</taxon>
    </lineage>
</organism>
<dbReference type="InterPro" id="IPR036961">
    <property type="entry name" value="Kinesin_motor_dom_sf"/>
</dbReference>
<dbReference type="OMA" id="GDMGHTT"/>
<evidence type="ECO:0000256" key="5">
    <source>
        <dbReference type="PROSITE-ProRule" id="PRU00283"/>
    </source>
</evidence>
<keyword evidence="2 5" id="KW-0547">Nucleotide-binding</keyword>
<accession>A0A0K9PRQ6</accession>
<dbReference type="Pfam" id="PF00225">
    <property type="entry name" value="Kinesin"/>
    <property type="match status" value="1"/>
</dbReference>
<feature type="region of interest" description="Disordered" evidence="7">
    <location>
        <begin position="908"/>
        <end position="931"/>
    </location>
</feature>
<dbReference type="GO" id="GO:0007052">
    <property type="term" value="P:mitotic spindle organization"/>
    <property type="evidence" value="ECO:0000318"/>
    <property type="project" value="GO_Central"/>
</dbReference>
<dbReference type="PROSITE" id="PS00411">
    <property type="entry name" value="KINESIN_MOTOR_1"/>
    <property type="match status" value="1"/>
</dbReference>
<evidence type="ECO:0000256" key="6">
    <source>
        <dbReference type="SAM" id="Coils"/>
    </source>
</evidence>
<dbReference type="SMART" id="SM01114">
    <property type="entry name" value="CXC"/>
    <property type="match status" value="1"/>
</dbReference>
<feature type="domain" description="Kinesin motor" evidence="8">
    <location>
        <begin position="4"/>
        <end position="341"/>
    </location>
</feature>
<keyword evidence="6" id="KW-0175">Coiled coil</keyword>
<dbReference type="GO" id="GO:0003777">
    <property type="term" value="F:microtubule motor activity"/>
    <property type="evidence" value="ECO:0000318"/>
    <property type="project" value="GO_Central"/>
</dbReference>
<dbReference type="GO" id="GO:0051231">
    <property type="term" value="P:spindle elongation"/>
    <property type="evidence" value="ECO:0000318"/>
    <property type="project" value="GO_Central"/>
</dbReference>
<evidence type="ECO:0000256" key="7">
    <source>
        <dbReference type="SAM" id="MobiDB-lite"/>
    </source>
</evidence>
<name>A0A0K9PRQ6_ZOSMR</name>
<dbReference type="PANTHER" id="PTHR47969:SF6">
    <property type="entry name" value="KINESIN-LIKE PROTEIN KIN-4C"/>
    <property type="match status" value="1"/>
</dbReference>
<feature type="coiled-coil region" evidence="6">
    <location>
        <begin position="383"/>
        <end position="417"/>
    </location>
</feature>
<feature type="coiled-coil region" evidence="6">
    <location>
        <begin position="746"/>
        <end position="773"/>
    </location>
</feature>
<dbReference type="AlphaFoldDB" id="A0A0K9PRQ6"/>
<dbReference type="Pfam" id="PF25764">
    <property type="entry name" value="KIF21A_4th"/>
    <property type="match status" value="1"/>
</dbReference>
<dbReference type="OrthoDB" id="3176171at2759"/>
<dbReference type="PROSITE" id="PS50067">
    <property type="entry name" value="KINESIN_MOTOR_2"/>
    <property type="match status" value="1"/>
</dbReference>
<dbReference type="SMART" id="SM00129">
    <property type="entry name" value="KISc"/>
    <property type="match status" value="1"/>
</dbReference>
<dbReference type="GO" id="GO:0008017">
    <property type="term" value="F:microtubule binding"/>
    <property type="evidence" value="ECO:0007669"/>
    <property type="project" value="InterPro"/>
</dbReference>
<feature type="compositionally biased region" description="Basic and acidic residues" evidence="7">
    <location>
        <begin position="917"/>
        <end position="926"/>
    </location>
</feature>
<reference evidence="10" key="1">
    <citation type="journal article" date="2016" name="Nature">
        <title>The genome of the seagrass Zostera marina reveals angiosperm adaptation to the sea.</title>
        <authorList>
            <person name="Olsen J.L."/>
            <person name="Rouze P."/>
            <person name="Verhelst B."/>
            <person name="Lin Y.-C."/>
            <person name="Bayer T."/>
            <person name="Collen J."/>
            <person name="Dattolo E."/>
            <person name="De Paoli E."/>
            <person name="Dittami S."/>
            <person name="Maumus F."/>
            <person name="Michel G."/>
            <person name="Kersting A."/>
            <person name="Lauritano C."/>
            <person name="Lohaus R."/>
            <person name="Toepel M."/>
            <person name="Tonon T."/>
            <person name="Vanneste K."/>
            <person name="Amirebrahimi M."/>
            <person name="Brakel J."/>
            <person name="Bostroem C."/>
            <person name="Chovatia M."/>
            <person name="Grimwood J."/>
            <person name="Jenkins J.W."/>
            <person name="Jueterbock A."/>
            <person name="Mraz A."/>
            <person name="Stam W.T."/>
            <person name="Tice H."/>
            <person name="Bornberg-Bauer E."/>
            <person name="Green P.J."/>
            <person name="Pearson G.A."/>
            <person name="Procaccini G."/>
            <person name="Duarte C.M."/>
            <person name="Schmutz J."/>
            <person name="Reusch T.B.H."/>
            <person name="Van de Peer Y."/>
        </authorList>
    </citation>
    <scope>NUCLEOTIDE SEQUENCE [LARGE SCALE GENOMIC DNA]</scope>
    <source>
        <strain evidence="10">cv. Finnish</strain>
    </source>
</reference>
<evidence type="ECO:0000313" key="10">
    <source>
        <dbReference type="Proteomes" id="UP000036987"/>
    </source>
</evidence>
<dbReference type="Gene3D" id="3.40.850.10">
    <property type="entry name" value="Kinesin motor domain"/>
    <property type="match status" value="1"/>
</dbReference>
<dbReference type="InterPro" id="IPR019821">
    <property type="entry name" value="Kinesin_motor_CS"/>
</dbReference>
<keyword evidence="4 5" id="KW-0505">Motor protein</keyword>